<sequence>MFSEQAMWQCMMALLWLYITSSRVRHEHPGHPFQSAFDITCLVIFYLAVAFNLWIIFFAYVEIDGGFLKITTVPFRSRMIPLLSVVSADHAHTKYLRLRKYSVELGIAPLGAEVYPHRYMTLRMPEADQFLQAIQPHLPMHY</sequence>
<keyword evidence="1" id="KW-0812">Transmembrane</keyword>
<reference evidence="2 3" key="1">
    <citation type="submission" date="2016-10" db="EMBL/GenBank/DDBJ databases">
        <authorList>
            <person name="de Groot N.N."/>
        </authorList>
    </citation>
    <scope>NUCLEOTIDE SEQUENCE [LARGE SCALE GENOMIC DNA]</scope>
    <source>
        <strain evidence="2 3">GAS232</strain>
    </source>
</reference>
<dbReference type="Proteomes" id="UP000182427">
    <property type="component" value="Chromosome I"/>
</dbReference>
<dbReference type="RefSeq" id="WP_083344858.1">
    <property type="nucleotide sequence ID" value="NZ_LT629690.1"/>
</dbReference>
<gene>
    <name evidence="2" type="ORF">SAMN05444167_1831</name>
</gene>
<accession>A0A1G7JIE1</accession>
<keyword evidence="3" id="KW-1185">Reference proteome</keyword>
<proteinExistence type="predicted"/>
<evidence type="ECO:0000256" key="1">
    <source>
        <dbReference type="SAM" id="Phobius"/>
    </source>
</evidence>
<evidence type="ECO:0000313" key="2">
    <source>
        <dbReference type="EMBL" id="SDF24666.1"/>
    </source>
</evidence>
<feature type="transmembrane region" description="Helical" evidence="1">
    <location>
        <begin position="36"/>
        <end position="61"/>
    </location>
</feature>
<organism evidence="2 3">
    <name type="scientific">Terriglobus roseus</name>
    <dbReference type="NCBI Taxonomy" id="392734"/>
    <lineage>
        <taxon>Bacteria</taxon>
        <taxon>Pseudomonadati</taxon>
        <taxon>Acidobacteriota</taxon>
        <taxon>Terriglobia</taxon>
        <taxon>Terriglobales</taxon>
        <taxon>Acidobacteriaceae</taxon>
        <taxon>Terriglobus</taxon>
    </lineage>
</organism>
<keyword evidence="1" id="KW-0472">Membrane</keyword>
<protein>
    <recommendedName>
        <fullName evidence="4">PH domain-containing protein</fullName>
    </recommendedName>
</protein>
<evidence type="ECO:0008006" key="4">
    <source>
        <dbReference type="Google" id="ProtNLM"/>
    </source>
</evidence>
<dbReference type="AlphaFoldDB" id="A0A1G7JIE1"/>
<evidence type="ECO:0000313" key="3">
    <source>
        <dbReference type="Proteomes" id="UP000182427"/>
    </source>
</evidence>
<dbReference type="EMBL" id="LT629690">
    <property type="protein sequence ID" value="SDF24666.1"/>
    <property type="molecule type" value="Genomic_DNA"/>
</dbReference>
<keyword evidence="1" id="KW-1133">Transmembrane helix</keyword>
<name>A0A1G7JIE1_9BACT</name>